<proteinExistence type="predicted"/>
<organism evidence="1 3">
    <name type="scientific">Boletus edulis BED1</name>
    <dbReference type="NCBI Taxonomy" id="1328754"/>
    <lineage>
        <taxon>Eukaryota</taxon>
        <taxon>Fungi</taxon>
        <taxon>Dikarya</taxon>
        <taxon>Basidiomycota</taxon>
        <taxon>Agaricomycotina</taxon>
        <taxon>Agaricomycetes</taxon>
        <taxon>Agaricomycetidae</taxon>
        <taxon>Boletales</taxon>
        <taxon>Boletineae</taxon>
        <taxon>Boletaceae</taxon>
        <taxon>Boletoideae</taxon>
        <taxon>Boletus</taxon>
    </lineage>
</organism>
<reference evidence="1" key="1">
    <citation type="submission" date="2019-10" db="EMBL/GenBank/DDBJ databases">
        <authorList>
            <consortium name="DOE Joint Genome Institute"/>
            <person name="Kuo A."/>
            <person name="Miyauchi S."/>
            <person name="Kiss E."/>
            <person name="Drula E."/>
            <person name="Kohler A."/>
            <person name="Sanchez-Garcia M."/>
            <person name="Andreopoulos B."/>
            <person name="Barry K.W."/>
            <person name="Bonito G."/>
            <person name="Buee M."/>
            <person name="Carver A."/>
            <person name="Chen C."/>
            <person name="Cichocki N."/>
            <person name="Clum A."/>
            <person name="Culley D."/>
            <person name="Crous P.W."/>
            <person name="Fauchery L."/>
            <person name="Girlanda M."/>
            <person name="Hayes R."/>
            <person name="Keri Z."/>
            <person name="LaButti K."/>
            <person name="Lipzen A."/>
            <person name="Lombard V."/>
            <person name="Magnuson J."/>
            <person name="Maillard F."/>
            <person name="Morin E."/>
            <person name="Murat C."/>
            <person name="Nolan M."/>
            <person name="Ohm R."/>
            <person name="Pangilinan J."/>
            <person name="Pereira M."/>
            <person name="Perotto S."/>
            <person name="Peter M."/>
            <person name="Riley R."/>
            <person name="Sitrit Y."/>
            <person name="Stielow B."/>
            <person name="Szollosi G."/>
            <person name="Zifcakova L."/>
            <person name="Stursova M."/>
            <person name="Spatafora J.W."/>
            <person name="Tedersoo L."/>
            <person name="Vaario L.-M."/>
            <person name="Yamada A."/>
            <person name="Yan M."/>
            <person name="Wang P."/>
            <person name="Xu J."/>
            <person name="Bruns T."/>
            <person name="Baldrian P."/>
            <person name="Vilgalys R."/>
            <person name="Henrissat B."/>
            <person name="Grigoriev I.V."/>
            <person name="Hibbett D."/>
            <person name="Nagy L.G."/>
            <person name="Martin F.M."/>
        </authorList>
    </citation>
    <scope>NUCLEOTIDE SEQUENCE</scope>
    <source>
        <strain evidence="1">BED1</strain>
    </source>
</reference>
<dbReference type="AlphaFoldDB" id="A0AAD4G6B1"/>
<name>A0AAD4G6B1_BOLED</name>
<reference evidence="1" key="2">
    <citation type="journal article" date="2020" name="Nat. Commun.">
        <title>Large-scale genome sequencing of mycorrhizal fungi provides insights into the early evolution of symbiotic traits.</title>
        <authorList>
            <person name="Miyauchi S."/>
            <person name="Kiss E."/>
            <person name="Kuo A."/>
            <person name="Drula E."/>
            <person name="Kohler A."/>
            <person name="Sanchez-Garcia M."/>
            <person name="Morin E."/>
            <person name="Andreopoulos B."/>
            <person name="Barry K.W."/>
            <person name="Bonito G."/>
            <person name="Buee M."/>
            <person name="Carver A."/>
            <person name="Chen C."/>
            <person name="Cichocki N."/>
            <person name="Clum A."/>
            <person name="Culley D."/>
            <person name="Crous P.W."/>
            <person name="Fauchery L."/>
            <person name="Girlanda M."/>
            <person name="Hayes R.D."/>
            <person name="Keri Z."/>
            <person name="LaButti K."/>
            <person name="Lipzen A."/>
            <person name="Lombard V."/>
            <person name="Magnuson J."/>
            <person name="Maillard F."/>
            <person name="Murat C."/>
            <person name="Nolan M."/>
            <person name="Ohm R.A."/>
            <person name="Pangilinan J."/>
            <person name="Pereira M.F."/>
            <person name="Perotto S."/>
            <person name="Peter M."/>
            <person name="Pfister S."/>
            <person name="Riley R."/>
            <person name="Sitrit Y."/>
            <person name="Stielow J.B."/>
            <person name="Szollosi G."/>
            <person name="Zifcakova L."/>
            <person name="Stursova M."/>
            <person name="Spatafora J.W."/>
            <person name="Tedersoo L."/>
            <person name="Vaario L.M."/>
            <person name="Yamada A."/>
            <person name="Yan M."/>
            <person name="Wang P."/>
            <person name="Xu J."/>
            <person name="Bruns T."/>
            <person name="Baldrian P."/>
            <person name="Vilgalys R."/>
            <person name="Dunand C."/>
            <person name="Henrissat B."/>
            <person name="Grigoriev I.V."/>
            <person name="Hibbett D."/>
            <person name="Nagy L.G."/>
            <person name="Martin F.M."/>
        </authorList>
    </citation>
    <scope>NUCLEOTIDE SEQUENCE</scope>
    <source>
        <strain evidence="1">BED1</strain>
    </source>
</reference>
<feature type="non-terminal residue" evidence="1">
    <location>
        <position position="1"/>
    </location>
</feature>
<evidence type="ECO:0000313" key="1">
    <source>
        <dbReference type="EMBL" id="KAF8419990.1"/>
    </source>
</evidence>
<dbReference type="InterPro" id="IPR014729">
    <property type="entry name" value="Rossmann-like_a/b/a_fold"/>
</dbReference>
<accession>A0AAD4G6B1</accession>
<gene>
    <name evidence="2" type="ORF">L210DRAFT_3425409</name>
    <name evidence="1" type="ORF">L210DRAFT_871074</name>
</gene>
<sequence>TSLAKKTHAFLDNLKAPLDLVTHRTKYYEFVLRAIFTSLGIPTSKLTFV</sequence>
<evidence type="ECO:0000313" key="2">
    <source>
        <dbReference type="EMBL" id="KAF8419996.1"/>
    </source>
</evidence>
<keyword evidence="3" id="KW-1185">Reference proteome</keyword>
<dbReference type="EMBL" id="WHUW01000163">
    <property type="protein sequence ID" value="KAF8419996.1"/>
    <property type="molecule type" value="Genomic_DNA"/>
</dbReference>
<dbReference type="Gene3D" id="3.40.50.620">
    <property type="entry name" value="HUPs"/>
    <property type="match status" value="1"/>
</dbReference>
<dbReference type="EMBL" id="WHUW01000163">
    <property type="protein sequence ID" value="KAF8419990.1"/>
    <property type="molecule type" value="Genomic_DNA"/>
</dbReference>
<dbReference type="Proteomes" id="UP001194468">
    <property type="component" value="Unassembled WGS sequence"/>
</dbReference>
<protein>
    <submittedName>
        <fullName evidence="1">Uncharacterized protein</fullName>
    </submittedName>
</protein>
<comment type="caution">
    <text evidence="1">The sequence shown here is derived from an EMBL/GenBank/DDBJ whole genome shotgun (WGS) entry which is preliminary data.</text>
</comment>
<evidence type="ECO:0000313" key="3">
    <source>
        <dbReference type="Proteomes" id="UP001194468"/>
    </source>
</evidence>